<evidence type="ECO:0000313" key="1">
    <source>
        <dbReference type="EMBL" id="KAH7524166.1"/>
    </source>
</evidence>
<organism evidence="1 2">
    <name type="scientific">Ziziphus jujuba var. spinosa</name>
    <dbReference type="NCBI Taxonomy" id="714518"/>
    <lineage>
        <taxon>Eukaryota</taxon>
        <taxon>Viridiplantae</taxon>
        <taxon>Streptophyta</taxon>
        <taxon>Embryophyta</taxon>
        <taxon>Tracheophyta</taxon>
        <taxon>Spermatophyta</taxon>
        <taxon>Magnoliopsida</taxon>
        <taxon>eudicotyledons</taxon>
        <taxon>Gunneridae</taxon>
        <taxon>Pentapetalae</taxon>
        <taxon>rosids</taxon>
        <taxon>fabids</taxon>
        <taxon>Rosales</taxon>
        <taxon>Rhamnaceae</taxon>
        <taxon>Paliureae</taxon>
        <taxon>Ziziphus</taxon>
    </lineage>
</organism>
<dbReference type="AlphaFoldDB" id="A0A978V8D1"/>
<protein>
    <submittedName>
        <fullName evidence="1">Uncharacterized protein</fullName>
    </submittedName>
</protein>
<reference evidence="1" key="1">
    <citation type="journal article" date="2021" name="Front. Plant Sci.">
        <title>Chromosome-Scale Genome Assembly for Chinese Sour Jujube and Insights Into Its Genome Evolution and Domestication Signature.</title>
        <authorList>
            <person name="Shen L.-Y."/>
            <person name="Luo H."/>
            <person name="Wang X.-L."/>
            <person name="Wang X.-M."/>
            <person name="Qiu X.-J."/>
            <person name="Liu H."/>
            <person name="Zhou S.-S."/>
            <person name="Jia K.-H."/>
            <person name="Nie S."/>
            <person name="Bao Y.-T."/>
            <person name="Zhang R.-G."/>
            <person name="Yun Q.-Z."/>
            <person name="Chai Y.-H."/>
            <person name="Lu J.-Y."/>
            <person name="Li Y."/>
            <person name="Zhao S.-W."/>
            <person name="Mao J.-F."/>
            <person name="Jia S.-G."/>
            <person name="Mao Y.-M."/>
        </authorList>
    </citation>
    <scope>NUCLEOTIDE SEQUENCE</scope>
    <source>
        <strain evidence="1">AT0</strain>
        <tissue evidence="1">Leaf</tissue>
    </source>
</reference>
<dbReference type="EMBL" id="JAEACU010000006">
    <property type="protein sequence ID" value="KAH7524166.1"/>
    <property type="molecule type" value="Genomic_DNA"/>
</dbReference>
<dbReference type="Proteomes" id="UP000813462">
    <property type="component" value="Unassembled WGS sequence"/>
</dbReference>
<proteinExistence type="predicted"/>
<name>A0A978V8D1_ZIZJJ</name>
<evidence type="ECO:0000313" key="2">
    <source>
        <dbReference type="Proteomes" id="UP000813462"/>
    </source>
</evidence>
<dbReference type="PANTHER" id="PTHR33108:SF14">
    <property type="entry name" value="OS01G0745000 PROTEIN"/>
    <property type="match status" value="1"/>
</dbReference>
<dbReference type="InterPro" id="IPR012876">
    <property type="entry name" value="DUF1677_pln"/>
</dbReference>
<sequence length="202" mass="23562">MRLFITRYSINSFTLYKLLRYLRDQPSIHRLYKYQIMAESHVKEVSDFFLVMSEQRLRKVVSDVSVEIHRLNKESETNINAKIEEVIKQAECDCCGLKEECTPSYITQVEDSYSGKWVCGLCSEAVKERMKRAPETAKLEALRFHRDFCQKYNTTTRLHPKLSLTCAMRNIAKRSCEKRNVMGLKASNLARSSSCVPRIDFN</sequence>
<accession>A0A978V8D1</accession>
<gene>
    <name evidence="1" type="ORF">FEM48_Zijuj06G0090300</name>
</gene>
<comment type="caution">
    <text evidence="1">The sequence shown here is derived from an EMBL/GenBank/DDBJ whole genome shotgun (WGS) entry which is preliminary data.</text>
</comment>
<dbReference type="PANTHER" id="PTHR33108">
    <property type="entry name" value="OS01G0745000 PROTEIN"/>
    <property type="match status" value="1"/>
</dbReference>
<dbReference type="Pfam" id="PF07911">
    <property type="entry name" value="DUF1677"/>
    <property type="match status" value="1"/>
</dbReference>